<keyword evidence="3" id="KW-0444">Lipid biosynthesis</keyword>
<dbReference type="NCBIfam" id="TIGR00125">
    <property type="entry name" value="cyt_tran_rel"/>
    <property type="match status" value="2"/>
</dbReference>
<sequence>MSCEGKQPYSAICEGGDGDKQGKQNTPNKKPVRVWMDGSFDMLHIGHITAMHKARALGDCLIVGAQSDADVQLHKGPPVHPEEERFRLLQALKCVDQFVGAASYGTSVQTLDKHGCDFCVHGDDATLRASDTDPVFHLMKINRARLVPRELRTSTTDQIERILKKTGTSNADCGVVGGPSKDYVKNMQSGDLRGALLTASIVHAIFDGRVLEPRGKVVYVDGAFDLFNVGHLSFLEKAAQEGSYLLVGVHDDAIVSNRKGYVFPVLTMLDRAVMVLSLKCVSDVVFGAPAILTQDFLDHFKIDLVCRGKNSVGENENGADRYCVPKKRGIFKLIDSGNQITSQTIVSRIVQRRAEYVARNQVKNEKEEDAAKKLKDKSPAPQV</sequence>
<dbReference type="GO" id="GO:0005737">
    <property type="term" value="C:cytoplasm"/>
    <property type="evidence" value="ECO:0007669"/>
    <property type="project" value="TreeGrafter"/>
</dbReference>
<reference evidence="14" key="1">
    <citation type="journal article" date="2023" name="G3 (Bethesda)">
        <title>A reference genome for the long-term kleptoplast-retaining sea slug Elysia crispata morphotype clarki.</title>
        <authorList>
            <person name="Eastman K.E."/>
            <person name="Pendleton A.L."/>
            <person name="Shaikh M.A."/>
            <person name="Suttiyut T."/>
            <person name="Ogas R."/>
            <person name="Tomko P."/>
            <person name="Gavelis G."/>
            <person name="Widhalm J.R."/>
            <person name="Wisecaver J.H."/>
        </authorList>
    </citation>
    <scope>NUCLEOTIDE SEQUENCE</scope>
    <source>
        <strain evidence="14">ECLA1</strain>
    </source>
</reference>
<evidence type="ECO:0000256" key="5">
    <source>
        <dbReference type="ARBA" id="ARBA00022695"/>
    </source>
</evidence>
<dbReference type="Gene3D" id="3.40.50.620">
    <property type="entry name" value="HUPs"/>
    <property type="match status" value="2"/>
</dbReference>
<evidence type="ECO:0000313" key="15">
    <source>
        <dbReference type="Proteomes" id="UP001283361"/>
    </source>
</evidence>
<dbReference type="InterPro" id="IPR004821">
    <property type="entry name" value="Cyt_trans-like"/>
</dbReference>
<feature type="domain" description="Cytidyltransferase-like" evidence="13">
    <location>
        <begin position="36"/>
        <end position="129"/>
    </location>
</feature>
<gene>
    <name evidence="14" type="ORF">RRG08_030519</name>
</gene>
<evidence type="ECO:0000256" key="3">
    <source>
        <dbReference type="ARBA" id="ARBA00022516"/>
    </source>
</evidence>
<feature type="region of interest" description="Disordered" evidence="12">
    <location>
        <begin position="361"/>
        <end position="383"/>
    </location>
</feature>
<evidence type="ECO:0000256" key="4">
    <source>
        <dbReference type="ARBA" id="ARBA00022679"/>
    </source>
</evidence>
<evidence type="ECO:0000256" key="12">
    <source>
        <dbReference type="SAM" id="MobiDB-lite"/>
    </source>
</evidence>
<dbReference type="EC" id="2.7.7.14" evidence="10"/>
<evidence type="ECO:0000256" key="8">
    <source>
        <dbReference type="ARBA" id="ARBA00023264"/>
    </source>
</evidence>
<keyword evidence="7" id="KW-0594">Phospholipid biosynthesis</keyword>
<dbReference type="AlphaFoldDB" id="A0AAE1D1F4"/>
<evidence type="ECO:0000256" key="9">
    <source>
        <dbReference type="ARBA" id="ARBA00024191"/>
    </source>
</evidence>
<keyword evidence="6" id="KW-0443">Lipid metabolism</keyword>
<evidence type="ECO:0000313" key="14">
    <source>
        <dbReference type="EMBL" id="KAK3751494.1"/>
    </source>
</evidence>
<dbReference type="PANTHER" id="PTHR45780">
    <property type="entry name" value="ETHANOLAMINE-PHOSPHATE CYTIDYLYLTRANSFERASE"/>
    <property type="match status" value="1"/>
</dbReference>
<evidence type="ECO:0000256" key="1">
    <source>
        <dbReference type="ARBA" id="ARBA00005189"/>
    </source>
</evidence>
<evidence type="ECO:0000256" key="11">
    <source>
        <dbReference type="ARBA" id="ARBA00031473"/>
    </source>
</evidence>
<accession>A0AAE1D1F4</accession>
<dbReference type="SUPFAM" id="SSF52374">
    <property type="entry name" value="Nucleotidylyl transferase"/>
    <property type="match status" value="2"/>
</dbReference>
<comment type="caution">
    <text evidence="14">The sequence shown here is derived from an EMBL/GenBank/DDBJ whole genome shotgun (WGS) entry which is preliminary data.</text>
</comment>
<keyword evidence="15" id="KW-1185">Reference proteome</keyword>
<evidence type="ECO:0000256" key="2">
    <source>
        <dbReference type="ARBA" id="ARBA00010101"/>
    </source>
</evidence>
<comment type="similarity">
    <text evidence="2">Belongs to the cytidylyltransferase family.</text>
</comment>
<dbReference type="InterPro" id="IPR044608">
    <property type="entry name" value="Ect1/PCYT2"/>
</dbReference>
<evidence type="ECO:0000259" key="13">
    <source>
        <dbReference type="Pfam" id="PF01467"/>
    </source>
</evidence>
<comment type="pathway">
    <text evidence="9">Phospholipid metabolism; phosphatidylethanolamine biosynthesis; phosphatidylethanolamine from ethanolamine: step 2/3.</text>
</comment>
<comment type="pathway">
    <text evidence="1">Lipid metabolism.</text>
</comment>
<keyword evidence="8" id="KW-1208">Phospholipid metabolism</keyword>
<dbReference type="Pfam" id="PF01467">
    <property type="entry name" value="CTP_transf_like"/>
    <property type="match status" value="2"/>
</dbReference>
<dbReference type="EMBL" id="JAWDGP010005816">
    <property type="protein sequence ID" value="KAK3751494.1"/>
    <property type="molecule type" value="Genomic_DNA"/>
</dbReference>
<feature type="region of interest" description="Disordered" evidence="12">
    <location>
        <begin position="1"/>
        <end position="30"/>
    </location>
</feature>
<proteinExistence type="inferred from homology"/>
<dbReference type="Proteomes" id="UP001283361">
    <property type="component" value="Unassembled WGS sequence"/>
</dbReference>
<dbReference type="InterPro" id="IPR014729">
    <property type="entry name" value="Rossmann-like_a/b/a_fold"/>
</dbReference>
<keyword evidence="5" id="KW-0548">Nucleotidyltransferase</keyword>
<evidence type="ECO:0000256" key="10">
    <source>
        <dbReference type="ARBA" id="ARBA00024221"/>
    </source>
</evidence>
<evidence type="ECO:0000256" key="7">
    <source>
        <dbReference type="ARBA" id="ARBA00023209"/>
    </source>
</evidence>
<organism evidence="14 15">
    <name type="scientific">Elysia crispata</name>
    <name type="common">lettuce slug</name>
    <dbReference type="NCBI Taxonomy" id="231223"/>
    <lineage>
        <taxon>Eukaryota</taxon>
        <taxon>Metazoa</taxon>
        <taxon>Spiralia</taxon>
        <taxon>Lophotrochozoa</taxon>
        <taxon>Mollusca</taxon>
        <taxon>Gastropoda</taxon>
        <taxon>Heterobranchia</taxon>
        <taxon>Euthyneura</taxon>
        <taxon>Panpulmonata</taxon>
        <taxon>Sacoglossa</taxon>
        <taxon>Placobranchoidea</taxon>
        <taxon>Plakobranchidae</taxon>
        <taxon>Elysia</taxon>
    </lineage>
</organism>
<evidence type="ECO:0000256" key="6">
    <source>
        <dbReference type="ARBA" id="ARBA00023098"/>
    </source>
</evidence>
<name>A0AAE1D1F4_9GAST</name>
<protein>
    <recommendedName>
        <fullName evidence="10">ethanolamine-phosphate cytidylyltransferase</fullName>
        <ecNumber evidence="10">2.7.7.14</ecNumber>
    </recommendedName>
    <alternativeName>
        <fullName evidence="11">CTP:phosphoethanolamine cytidylyltransferase</fullName>
    </alternativeName>
</protein>
<keyword evidence="4" id="KW-0808">Transferase</keyword>
<dbReference type="PANTHER" id="PTHR45780:SF2">
    <property type="entry name" value="ETHANOLAMINE-PHOSPHATE CYTIDYLYLTRANSFERASE"/>
    <property type="match status" value="1"/>
</dbReference>
<feature type="domain" description="Cytidyltransferase-like" evidence="13">
    <location>
        <begin position="219"/>
        <end position="312"/>
    </location>
</feature>
<dbReference type="GO" id="GO:0004306">
    <property type="term" value="F:ethanolamine-phosphate cytidylyltransferase activity"/>
    <property type="evidence" value="ECO:0007669"/>
    <property type="project" value="UniProtKB-EC"/>
</dbReference>
<dbReference type="GO" id="GO:0006646">
    <property type="term" value="P:phosphatidylethanolamine biosynthetic process"/>
    <property type="evidence" value="ECO:0007669"/>
    <property type="project" value="InterPro"/>
</dbReference>